<comment type="caution">
    <text evidence="6">The sequence shown here is derived from an EMBL/GenBank/DDBJ whole genome shotgun (WGS) entry which is preliminary data.</text>
</comment>
<dbReference type="PROSITE" id="PS00518">
    <property type="entry name" value="ZF_RING_1"/>
    <property type="match status" value="1"/>
</dbReference>
<evidence type="ECO:0000256" key="1">
    <source>
        <dbReference type="ARBA" id="ARBA00022723"/>
    </source>
</evidence>
<dbReference type="Gene3D" id="3.30.40.10">
    <property type="entry name" value="Zinc/RING finger domain, C3HC4 (zinc finger)"/>
    <property type="match status" value="1"/>
</dbReference>
<dbReference type="SUPFAM" id="SSF57850">
    <property type="entry name" value="RING/U-box"/>
    <property type="match status" value="1"/>
</dbReference>
<reference evidence="6" key="1">
    <citation type="submission" date="2022-07" db="EMBL/GenBank/DDBJ databases">
        <title>Fungi with potential for degradation of polypropylene.</title>
        <authorList>
            <person name="Gostincar C."/>
        </authorList>
    </citation>
    <scope>NUCLEOTIDE SEQUENCE</scope>
    <source>
        <strain evidence="6">EXF-13308</strain>
    </source>
</reference>
<feature type="non-terminal residue" evidence="6">
    <location>
        <position position="1"/>
    </location>
</feature>
<dbReference type="GO" id="GO:0008270">
    <property type="term" value="F:zinc ion binding"/>
    <property type="evidence" value="ECO:0007669"/>
    <property type="project" value="UniProtKB-KW"/>
</dbReference>
<dbReference type="Proteomes" id="UP001174694">
    <property type="component" value="Unassembled WGS sequence"/>
</dbReference>
<dbReference type="PROSITE" id="PS50089">
    <property type="entry name" value="ZF_RING_2"/>
    <property type="match status" value="1"/>
</dbReference>
<feature type="domain" description="RING-type" evidence="5">
    <location>
        <begin position="114"/>
        <end position="151"/>
    </location>
</feature>
<keyword evidence="1" id="KW-0479">Metal-binding</keyword>
<keyword evidence="2 4" id="KW-0863">Zinc-finger</keyword>
<dbReference type="EMBL" id="JANBVO010000226">
    <property type="protein sequence ID" value="KAJ9129349.1"/>
    <property type="molecule type" value="Genomic_DNA"/>
</dbReference>
<evidence type="ECO:0000313" key="6">
    <source>
        <dbReference type="EMBL" id="KAJ9129349.1"/>
    </source>
</evidence>
<protein>
    <recommendedName>
        <fullName evidence="5">RING-type domain-containing protein</fullName>
    </recommendedName>
</protein>
<evidence type="ECO:0000256" key="2">
    <source>
        <dbReference type="ARBA" id="ARBA00022771"/>
    </source>
</evidence>
<evidence type="ECO:0000259" key="5">
    <source>
        <dbReference type="PROSITE" id="PS50089"/>
    </source>
</evidence>
<evidence type="ECO:0000256" key="3">
    <source>
        <dbReference type="ARBA" id="ARBA00022833"/>
    </source>
</evidence>
<sequence>RPAHPGVAKNKRRGIELFSTARQHEVVARSPRRRLAFVTDLTEEHAENPRTCASCSQPLRDGGEASLFFLACRCVICAACATTAAAGMGGTTCPKRAHSDYGRQRTTPVYNLECPICQESEIHGVTDCGHGFCGACMKTWLRTQSWCPTCKRGNVPFHDLRLKLEMLLEARPGRWVTAGGVGGHGSLGSYASMSAR</sequence>
<dbReference type="Pfam" id="PF13923">
    <property type="entry name" value="zf-C3HC4_2"/>
    <property type="match status" value="1"/>
</dbReference>
<accession>A0AA38VFM8</accession>
<evidence type="ECO:0000313" key="7">
    <source>
        <dbReference type="Proteomes" id="UP001174694"/>
    </source>
</evidence>
<dbReference type="AlphaFoldDB" id="A0AA38VFM8"/>
<dbReference type="InterPro" id="IPR001841">
    <property type="entry name" value="Znf_RING"/>
</dbReference>
<dbReference type="SMART" id="SM00184">
    <property type="entry name" value="RING"/>
    <property type="match status" value="2"/>
</dbReference>
<name>A0AA38VFM8_9PEZI</name>
<evidence type="ECO:0000256" key="4">
    <source>
        <dbReference type="PROSITE-ProRule" id="PRU00175"/>
    </source>
</evidence>
<dbReference type="InterPro" id="IPR013083">
    <property type="entry name" value="Znf_RING/FYVE/PHD"/>
</dbReference>
<dbReference type="InterPro" id="IPR017907">
    <property type="entry name" value="Znf_RING_CS"/>
</dbReference>
<proteinExistence type="predicted"/>
<organism evidence="6 7">
    <name type="scientific">Pleurostoma richardsiae</name>
    <dbReference type="NCBI Taxonomy" id="41990"/>
    <lineage>
        <taxon>Eukaryota</taxon>
        <taxon>Fungi</taxon>
        <taxon>Dikarya</taxon>
        <taxon>Ascomycota</taxon>
        <taxon>Pezizomycotina</taxon>
        <taxon>Sordariomycetes</taxon>
        <taxon>Sordariomycetidae</taxon>
        <taxon>Calosphaeriales</taxon>
        <taxon>Pleurostomataceae</taxon>
        <taxon>Pleurostoma</taxon>
    </lineage>
</organism>
<gene>
    <name evidence="6" type="ORF">NKR23_g12556</name>
</gene>
<keyword evidence="3" id="KW-0862">Zinc</keyword>
<keyword evidence="7" id="KW-1185">Reference proteome</keyword>